<feature type="region of interest" description="Disordered" evidence="1">
    <location>
        <begin position="308"/>
        <end position="338"/>
    </location>
</feature>
<evidence type="ECO:0000313" key="4">
    <source>
        <dbReference type="Proteomes" id="UP000823964"/>
    </source>
</evidence>
<dbReference type="SUPFAM" id="SSF55729">
    <property type="entry name" value="Acyl-CoA N-acyltransferases (Nat)"/>
    <property type="match status" value="2"/>
</dbReference>
<dbReference type="PIRSF" id="PIRSF018688">
    <property type="entry name" value="UCP018688"/>
    <property type="match status" value="1"/>
</dbReference>
<gene>
    <name evidence="3" type="ORF">H9862_01305</name>
</gene>
<feature type="compositionally biased region" description="Low complexity" evidence="1">
    <location>
        <begin position="308"/>
        <end position="321"/>
    </location>
</feature>
<dbReference type="PANTHER" id="PTHR41373">
    <property type="entry name" value="DUF2156 DOMAIN-CONTAINING PROTEIN"/>
    <property type="match status" value="1"/>
</dbReference>
<evidence type="ECO:0000256" key="1">
    <source>
        <dbReference type="SAM" id="MobiDB-lite"/>
    </source>
</evidence>
<feature type="domain" description="Phosphatidylglycerol lysyltransferase C-terminal" evidence="2">
    <location>
        <begin position="25"/>
        <end position="305"/>
    </location>
</feature>
<reference evidence="3" key="2">
    <citation type="submission" date="2021-04" db="EMBL/GenBank/DDBJ databases">
        <authorList>
            <person name="Gilroy R."/>
        </authorList>
    </citation>
    <scope>NUCLEOTIDE SEQUENCE</scope>
    <source>
        <strain evidence="3">14975</strain>
    </source>
</reference>
<dbReference type="Gene3D" id="3.40.630.30">
    <property type="match status" value="1"/>
</dbReference>
<dbReference type="InterPro" id="IPR016181">
    <property type="entry name" value="Acyl_CoA_acyltransferase"/>
</dbReference>
<dbReference type="InterPro" id="IPR024320">
    <property type="entry name" value="LPG_synthase_C"/>
</dbReference>
<dbReference type="PANTHER" id="PTHR41373:SF1">
    <property type="entry name" value="PHOSPHATIDYLGLYCEROL LYSYLTRANSFERASE C-TERMINAL DOMAIN-CONTAINING PROTEIN"/>
    <property type="match status" value="1"/>
</dbReference>
<dbReference type="Proteomes" id="UP000823964">
    <property type="component" value="Unassembled WGS sequence"/>
</dbReference>
<comment type="caution">
    <text evidence="3">The sequence shown here is derived from an EMBL/GenBank/DDBJ whole genome shotgun (WGS) entry which is preliminary data.</text>
</comment>
<dbReference type="Pfam" id="PF09924">
    <property type="entry name" value="LPG_synthase_C"/>
    <property type="match status" value="1"/>
</dbReference>
<organism evidence="3 4">
    <name type="scientific">Candidatus Akkermansia intestinigallinarum</name>
    <dbReference type="NCBI Taxonomy" id="2838431"/>
    <lineage>
        <taxon>Bacteria</taxon>
        <taxon>Pseudomonadati</taxon>
        <taxon>Verrucomicrobiota</taxon>
        <taxon>Verrucomicrobiia</taxon>
        <taxon>Verrucomicrobiales</taxon>
        <taxon>Akkermansiaceae</taxon>
        <taxon>Akkermansia</taxon>
    </lineage>
</organism>
<accession>A0A9D2AHC6</accession>
<dbReference type="EMBL" id="DXFQ01000018">
    <property type="protein sequence ID" value="HIX19223.1"/>
    <property type="molecule type" value="Genomic_DNA"/>
</dbReference>
<evidence type="ECO:0000259" key="2">
    <source>
        <dbReference type="Pfam" id="PF09924"/>
    </source>
</evidence>
<dbReference type="AlphaFoldDB" id="A0A9D2AHC6"/>
<proteinExistence type="predicted"/>
<sequence length="338" mass="37647">MTSLPFHEPRLEDAAPLRRITASCGARGSDLAWANVYLLRAKYNTRIAIDEGFLYRRYDGRTRLQGYTFPLSLEPSPDEGALRLALARVEQDAEDNGRELSFCLLTAEQKELLDAMMPGRFLYSWKESDCDYLYRRSDLAELPGTAYHAKRNHISRFLREHAEISFEELRDDNREDFAEPAHAWLATGQQTAGQPAEGLLHEQRAIACALEGYRELGLRGVLLRVDGRPAAMALAGFISPTVADIHYEKCHPDYRGAYALINREMARRLPEAELINREEDLGEPGLRQAKQSYHPCERLVKWSAYPASGAGSASPSNGASPDLGEEDASASGGDTTDA</sequence>
<dbReference type="InterPro" id="IPR016732">
    <property type="entry name" value="UCP018688"/>
</dbReference>
<protein>
    <submittedName>
        <fullName evidence="3">DUF2156 domain-containing protein</fullName>
    </submittedName>
</protein>
<evidence type="ECO:0000313" key="3">
    <source>
        <dbReference type="EMBL" id="HIX19223.1"/>
    </source>
</evidence>
<name>A0A9D2AHC6_9BACT</name>
<reference evidence="3" key="1">
    <citation type="journal article" date="2021" name="PeerJ">
        <title>Extensive microbial diversity within the chicken gut microbiome revealed by metagenomics and culture.</title>
        <authorList>
            <person name="Gilroy R."/>
            <person name="Ravi A."/>
            <person name="Getino M."/>
            <person name="Pursley I."/>
            <person name="Horton D.L."/>
            <person name="Alikhan N.F."/>
            <person name="Baker D."/>
            <person name="Gharbi K."/>
            <person name="Hall N."/>
            <person name="Watson M."/>
            <person name="Adriaenssens E.M."/>
            <person name="Foster-Nyarko E."/>
            <person name="Jarju S."/>
            <person name="Secka A."/>
            <person name="Antonio M."/>
            <person name="Oren A."/>
            <person name="Chaudhuri R.R."/>
            <person name="La Ragione R."/>
            <person name="Hildebrand F."/>
            <person name="Pallen M.J."/>
        </authorList>
    </citation>
    <scope>NUCLEOTIDE SEQUENCE</scope>
    <source>
        <strain evidence="3">14975</strain>
    </source>
</reference>